<dbReference type="Proteomes" id="UP000228934">
    <property type="component" value="Unassembled WGS sequence"/>
</dbReference>
<dbReference type="PANTHER" id="PTHR31075:SF3">
    <property type="entry name" value="CENTROSOMAL PROTEIN OF 85 KDA"/>
    <property type="match status" value="1"/>
</dbReference>
<keyword evidence="2" id="KW-1185">Reference proteome</keyword>
<organism evidence="1 2">
    <name type="scientific">Aquarana catesbeiana</name>
    <name type="common">American bullfrog</name>
    <name type="synonym">Rana catesbeiana</name>
    <dbReference type="NCBI Taxonomy" id="8400"/>
    <lineage>
        <taxon>Eukaryota</taxon>
        <taxon>Metazoa</taxon>
        <taxon>Chordata</taxon>
        <taxon>Craniata</taxon>
        <taxon>Vertebrata</taxon>
        <taxon>Euteleostomi</taxon>
        <taxon>Amphibia</taxon>
        <taxon>Batrachia</taxon>
        <taxon>Anura</taxon>
        <taxon>Neobatrachia</taxon>
        <taxon>Ranoidea</taxon>
        <taxon>Ranidae</taxon>
        <taxon>Aquarana</taxon>
    </lineage>
</organism>
<dbReference type="EMBL" id="KV943647">
    <property type="protein sequence ID" value="PIO26895.1"/>
    <property type="molecule type" value="Genomic_DNA"/>
</dbReference>
<proteinExistence type="predicted"/>
<dbReference type="AlphaFoldDB" id="A0A2G9RGJ6"/>
<accession>A0A2G9RGJ6</accession>
<sequence length="185" mass="20329">MAFPHGIRKGAIPGNENVEEFCNASTTFQPIKSQVTIPTAHVVPSTLAASSSNTHMQDRAPLSAEAAFPTLPTLDPTTADDTRRFEMPNIEPTLNQSGLLNTFYSDMKSEIPSVAPSTMVTHYKALPETGGVERTSRAGFSGATHQGWGVDSFKQHPVSEYSAWRQQQNQYSENLRMNMEKLQVT</sequence>
<gene>
    <name evidence="1" type="ORF">AB205_0082260</name>
</gene>
<dbReference type="OrthoDB" id="5972981at2759"/>
<name>A0A2G9RGJ6_AQUCT</name>
<evidence type="ECO:0000313" key="2">
    <source>
        <dbReference type="Proteomes" id="UP000228934"/>
    </source>
</evidence>
<reference evidence="2" key="1">
    <citation type="journal article" date="2017" name="Nat. Commun.">
        <title>The North American bullfrog draft genome provides insight into hormonal regulation of long noncoding RNA.</title>
        <authorList>
            <person name="Hammond S.A."/>
            <person name="Warren R.L."/>
            <person name="Vandervalk B.P."/>
            <person name="Kucuk E."/>
            <person name="Khan H."/>
            <person name="Gibb E.A."/>
            <person name="Pandoh P."/>
            <person name="Kirk H."/>
            <person name="Zhao Y."/>
            <person name="Jones M."/>
            <person name="Mungall A.J."/>
            <person name="Coope R."/>
            <person name="Pleasance S."/>
            <person name="Moore R.A."/>
            <person name="Holt R.A."/>
            <person name="Round J.M."/>
            <person name="Ohora S."/>
            <person name="Walle B.V."/>
            <person name="Veldhoen N."/>
            <person name="Helbing C.C."/>
            <person name="Birol I."/>
        </authorList>
    </citation>
    <scope>NUCLEOTIDE SEQUENCE [LARGE SCALE GENOMIC DNA]</scope>
</reference>
<protein>
    <submittedName>
        <fullName evidence="1">Uncharacterized protein</fullName>
    </submittedName>
</protein>
<feature type="non-terminal residue" evidence="1">
    <location>
        <position position="185"/>
    </location>
</feature>
<dbReference type="InterPro" id="IPR040210">
    <property type="entry name" value="Cep85/Cep85L"/>
</dbReference>
<dbReference type="PANTHER" id="PTHR31075">
    <property type="entry name" value="CENTROSOMAL PROTEIN OF 85 KDA"/>
    <property type="match status" value="1"/>
</dbReference>
<evidence type="ECO:0000313" key="1">
    <source>
        <dbReference type="EMBL" id="PIO26895.1"/>
    </source>
</evidence>
<dbReference type="GO" id="GO:0005813">
    <property type="term" value="C:centrosome"/>
    <property type="evidence" value="ECO:0007669"/>
    <property type="project" value="TreeGrafter"/>
</dbReference>